<evidence type="ECO:0000256" key="1">
    <source>
        <dbReference type="ARBA" id="ARBA00004120"/>
    </source>
</evidence>
<name>A0A7S2C8P0_9STRA</name>
<keyword evidence="3" id="KW-0970">Cilium biogenesis/degradation</keyword>
<gene>
    <name evidence="6" type="ORF">FPAR1323_LOCUS9355</name>
</gene>
<dbReference type="InterPro" id="IPR010796">
    <property type="entry name" value="C2_B9-type_dom"/>
</dbReference>
<reference evidence="6" key="1">
    <citation type="submission" date="2021-01" db="EMBL/GenBank/DDBJ databases">
        <authorList>
            <person name="Corre E."/>
            <person name="Pelletier E."/>
            <person name="Niang G."/>
            <person name="Scheremetjew M."/>
            <person name="Finn R."/>
            <person name="Kale V."/>
            <person name="Holt S."/>
            <person name="Cochrane G."/>
            <person name="Meng A."/>
            <person name="Brown T."/>
            <person name="Cohen L."/>
        </authorList>
    </citation>
    <scope>NUCLEOTIDE SEQUENCE</scope>
    <source>
        <strain evidence="6">RCC1693</strain>
    </source>
</reference>
<evidence type="ECO:0000256" key="4">
    <source>
        <dbReference type="ARBA" id="ARBA00023212"/>
    </source>
</evidence>
<evidence type="ECO:0000313" key="6">
    <source>
        <dbReference type="EMBL" id="CAD9418669.1"/>
    </source>
</evidence>
<dbReference type="Pfam" id="PF07162">
    <property type="entry name" value="B9-C2"/>
    <property type="match status" value="1"/>
</dbReference>
<accession>A0A7S2C8P0</accession>
<protein>
    <recommendedName>
        <fullName evidence="7">B9 domain-containing protein 2</fullName>
    </recommendedName>
</protein>
<organism evidence="6">
    <name type="scientific">Florenciella parvula</name>
    <dbReference type="NCBI Taxonomy" id="236787"/>
    <lineage>
        <taxon>Eukaryota</taxon>
        <taxon>Sar</taxon>
        <taxon>Stramenopiles</taxon>
        <taxon>Ochrophyta</taxon>
        <taxon>Dictyochophyceae</taxon>
        <taxon>Florenciellales</taxon>
        <taxon>Florenciella</taxon>
    </lineage>
</organism>
<dbReference type="EMBL" id="HBGT01017649">
    <property type="protein sequence ID" value="CAD9418669.1"/>
    <property type="molecule type" value="Transcribed_RNA"/>
</dbReference>
<evidence type="ECO:0008006" key="7">
    <source>
        <dbReference type="Google" id="ProtNLM"/>
    </source>
</evidence>
<keyword evidence="2" id="KW-0963">Cytoplasm</keyword>
<keyword evidence="4" id="KW-0206">Cytoskeleton</keyword>
<evidence type="ECO:0000256" key="2">
    <source>
        <dbReference type="ARBA" id="ARBA00022490"/>
    </source>
</evidence>
<comment type="subcellular location">
    <subcellularLocation>
        <location evidence="1">Cytoplasm</location>
        <location evidence="1">Cytoskeleton</location>
        <location evidence="1">Cilium basal body</location>
    </subcellularLocation>
</comment>
<sequence length="186" mass="20767">MEVHLVGELNKAVDIDLPNLHCHWKMLTEDKTEKHDAQHWVLISGADEGFTQISAAAASQNQASAVWNHPLDMYYASSSVKKWPHMYIEIWSQDSYGRNDIAGYGVVLVPATPGTHELECVIWRPYGTFMERLSASFLGGWPQLTNPEKTVLDESRYPLMTETVGAVHITLSVVTSRTDDLGVKLG</sequence>
<evidence type="ECO:0000256" key="3">
    <source>
        <dbReference type="ARBA" id="ARBA00022794"/>
    </source>
</evidence>
<proteinExistence type="predicted"/>
<dbReference type="PROSITE" id="PS51381">
    <property type="entry name" value="C2_B9"/>
    <property type="match status" value="1"/>
</dbReference>
<dbReference type="GO" id="GO:0060271">
    <property type="term" value="P:cilium assembly"/>
    <property type="evidence" value="ECO:0007669"/>
    <property type="project" value="TreeGrafter"/>
</dbReference>
<keyword evidence="5" id="KW-0966">Cell projection</keyword>
<dbReference type="AlphaFoldDB" id="A0A7S2C8P0"/>
<evidence type="ECO:0000256" key="5">
    <source>
        <dbReference type="ARBA" id="ARBA00023273"/>
    </source>
</evidence>
<dbReference type="PANTHER" id="PTHR12968">
    <property type="entry name" value="B9 DOMAIN-CONTAINING"/>
    <property type="match status" value="1"/>
</dbReference>
<dbReference type="GO" id="GO:0036038">
    <property type="term" value="C:MKS complex"/>
    <property type="evidence" value="ECO:0007669"/>
    <property type="project" value="TreeGrafter"/>
</dbReference>